<sequence length="421" mass="48117">MSSAHTTAKSKPIILRNRIASYASGPIPIYTEKDQWKIGPTELCSVPFHTHIGELNDRQSTIKRSIQEQYRTAIDEIEDRQFPSCFSDFDETQKASIRTKIDMLHGERHSLNVHESTYEDYQLFHQELSNVCKELMTEVSHVVDGRYTDDENVKIESQIISFDELSEKEQKKGMIYFNLKDGSMREKMLSESFNRMQKPSLILIGGNSNYVNGTESRLNQVDIDNHTITDEAGSAVTPPHKKFDRYDPSTTVGEILSIHPEKNTDENTLRCLAKLKEKATELTDKNFEELGQDPSELPKLVNITLPESENEADRKEKYIFDEYEKIKAMDDKWYNLMSSVKDTLIAEGLVDHSLVGISVIAGHDFDHQNDVLAQNQKYLDWTDLPKRLGREYQAITEGTLAKSTGRKEKDDLSISSLDITP</sequence>
<evidence type="ECO:0000313" key="1">
    <source>
        <dbReference type="EMBL" id="WWC87359.1"/>
    </source>
</evidence>
<dbReference type="Proteomes" id="UP001355207">
    <property type="component" value="Chromosome 2"/>
</dbReference>
<dbReference type="GeneID" id="91092920"/>
<protein>
    <submittedName>
        <fullName evidence="1">Uncharacterized protein</fullName>
    </submittedName>
</protein>
<evidence type="ECO:0000313" key="2">
    <source>
        <dbReference type="Proteomes" id="UP001355207"/>
    </source>
</evidence>
<keyword evidence="2" id="KW-1185">Reference proteome</keyword>
<accession>A0AAX4JPR7</accession>
<gene>
    <name evidence="1" type="ORF">L201_002248</name>
</gene>
<organism evidence="1 2">
    <name type="scientific">Kwoniella dendrophila CBS 6074</name>
    <dbReference type="NCBI Taxonomy" id="1295534"/>
    <lineage>
        <taxon>Eukaryota</taxon>
        <taxon>Fungi</taxon>
        <taxon>Dikarya</taxon>
        <taxon>Basidiomycota</taxon>
        <taxon>Agaricomycotina</taxon>
        <taxon>Tremellomycetes</taxon>
        <taxon>Tremellales</taxon>
        <taxon>Cryptococcaceae</taxon>
        <taxon>Kwoniella</taxon>
    </lineage>
</organism>
<dbReference type="EMBL" id="CP144099">
    <property type="protein sequence ID" value="WWC87359.1"/>
    <property type="molecule type" value="Genomic_DNA"/>
</dbReference>
<reference evidence="1 2" key="1">
    <citation type="submission" date="2024-01" db="EMBL/GenBank/DDBJ databases">
        <title>Comparative genomics of Cryptococcus and Kwoniella reveals pathogenesis evolution and contrasting modes of karyotype evolution via chromosome fusion or intercentromeric recombination.</title>
        <authorList>
            <person name="Coelho M.A."/>
            <person name="David-Palma M."/>
            <person name="Shea T."/>
            <person name="Bowers K."/>
            <person name="McGinley-Smith S."/>
            <person name="Mohammad A.W."/>
            <person name="Gnirke A."/>
            <person name="Yurkov A.M."/>
            <person name="Nowrousian M."/>
            <person name="Sun S."/>
            <person name="Cuomo C.A."/>
            <person name="Heitman J."/>
        </authorList>
    </citation>
    <scope>NUCLEOTIDE SEQUENCE [LARGE SCALE GENOMIC DNA]</scope>
    <source>
        <strain evidence="1 2">CBS 6074</strain>
    </source>
</reference>
<dbReference type="RefSeq" id="XP_066074122.1">
    <property type="nucleotide sequence ID" value="XM_066218025.1"/>
</dbReference>
<name>A0AAX4JPR7_9TREE</name>
<dbReference type="AlphaFoldDB" id="A0AAX4JPR7"/>
<proteinExistence type="predicted"/>